<dbReference type="InterPro" id="IPR051783">
    <property type="entry name" value="NAD(P)-dependent_oxidoreduct"/>
</dbReference>
<accession>A0ABZ0BCG8</accession>
<name>A0ABZ0BCG8_9SPHN</name>
<dbReference type="Pfam" id="PF13460">
    <property type="entry name" value="NAD_binding_10"/>
    <property type="match status" value="1"/>
</dbReference>
<reference evidence="2 3" key="1">
    <citation type="submission" date="2023-09" db="EMBL/GenBank/DDBJ databases">
        <authorList>
            <person name="Rey-Velasco X."/>
        </authorList>
    </citation>
    <scope>NUCLEOTIDE SEQUENCE [LARGE SCALE GENOMIC DNA]</scope>
    <source>
        <strain evidence="2 3">W311</strain>
    </source>
</reference>
<feature type="domain" description="NAD(P)-binding" evidence="1">
    <location>
        <begin position="8"/>
        <end position="146"/>
    </location>
</feature>
<organism evidence="2 3">
    <name type="scientific">Stakelama saccharophila</name>
    <dbReference type="NCBI Taxonomy" id="3075605"/>
    <lineage>
        <taxon>Bacteria</taxon>
        <taxon>Pseudomonadati</taxon>
        <taxon>Pseudomonadota</taxon>
        <taxon>Alphaproteobacteria</taxon>
        <taxon>Sphingomonadales</taxon>
        <taxon>Sphingomonadaceae</taxon>
        <taxon>Stakelama</taxon>
    </lineage>
</organism>
<evidence type="ECO:0000259" key="1">
    <source>
        <dbReference type="Pfam" id="PF13460"/>
    </source>
</evidence>
<evidence type="ECO:0000313" key="3">
    <source>
        <dbReference type="Proteomes" id="UP001302249"/>
    </source>
</evidence>
<dbReference type="EMBL" id="CP135076">
    <property type="protein sequence ID" value="WNO54930.1"/>
    <property type="molecule type" value="Genomic_DNA"/>
</dbReference>
<dbReference type="InterPro" id="IPR036291">
    <property type="entry name" value="NAD(P)-bd_dom_sf"/>
</dbReference>
<dbReference type="InterPro" id="IPR016040">
    <property type="entry name" value="NAD(P)-bd_dom"/>
</dbReference>
<dbReference type="Proteomes" id="UP001302249">
    <property type="component" value="Chromosome"/>
</dbReference>
<keyword evidence="3" id="KW-1185">Reference proteome</keyword>
<dbReference type="PANTHER" id="PTHR48079">
    <property type="entry name" value="PROTEIN YEEZ"/>
    <property type="match status" value="1"/>
</dbReference>
<dbReference type="Gene3D" id="3.40.50.720">
    <property type="entry name" value="NAD(P)-binding Rossmann-like Domain"/>
    <property type="match status" value="1"/>
</dbReference>
<dbReference type="PANTHER" id="PTHR48079:SF6">
    <property type="entry name" value="NAD(P)-BINDING DOMAIN-CONTAINING PROTEIN-RELATED"/>
    <property type="match status" value="1"/>
</dbReference>
<dbReference type="SUPFAM" id="SSF51735">
    <property type="entry name" value="NAD(P)-binding Rossmann-fold domains"/>
    <property type="match status" value="1"/>
</dbReference>
<gene>
    <name evidence="2" type="ORF">RPR59_06705</name>
</gene>
<protein>
    <submittedName>
        <fullName evidence="2">NAD(P)-dependent oxidoreductase</fullName>
    </submittedName>
</protein>
<dbReference type="RefSeq" id="WP_313917956.1">
    <property type="nucleotide sequence ID" value="NZ_CP135076.1"/>
</dbReference>
<proteinExistence type="predicted"/>
<evidence type="ECO:0000313" key="2">
    <source>
        <dbReference type="EMBL" id="WNO54930.1"/>
    </source>
</evidence>
<sequence>MTTLALTGGTGFVGGRLIGLALAAGHRIRALTRRPQNAREGVTWVPGSLSTPDALEELATGADALIHVAGVVNARDRDGFMRGNAAGTQAMLDAAARAEVARFVHVSSLAAREPGLSDYGWSKAGAERAVTDSDRAWTIVRPPAIYGPGDMEMRDIFRLARYGLALLPPPGRMSLIEVGDLARLLLTLATHDPGRVILEVDDGAERGWTHGDFARAVGDAVGRRVLPLPLPRAILSLASRGDALLRGEKAKLTSDRVSYFCHPDWCIDPEKRPDPTLWRPEVPTPEGLARTAAWYRAQGLL</sequence>